<protein>
    <recommendedName>
        <fullName evidence="3">Phage protein</fullName>
    </recommendedName>
</protein>
<sequence>MKIGNRIIFDQDGEIVYQTGEMQGGVLPRKEITELHHIDIDFGAIDYTKYRIVKIDIATKQPILEEIPRQLTPEQQRIQELENQLLLDSGVI</sequence>
<dbReference type="Proteomes" id="UP000078336">
    <property type="component" value="Unassembled WGS sequence"/>
</dbReference>
<organism evidence="1 2">
    <name type="scientific">Anoxybacillus flavithermus</name>
    <dbReference type="NCBI Taxonomy" id="33934"/>
    <lineage>
        <taxon>Bacteria</taxon>
        <taxon>Bacillati</taxon>
        <taxon>Bacillota</taxon>
        <taxon>Bacilli</taxon>
        <taxon>Bacillales</taxon>
        <taxon>Anoxybacillaceae</taxon>
        <taxon>Anoxybacillus</taxon>
    </lineage>
</organism>
<evidence type="ECO:0000313" key="1">
    <source>
        <dbReference type="EMBL" id="OAO79813.1"/>
    </source>
</evidence>
<keyword evidence="2" id="KW-1185">Reference proteome</keyword>
<comment type="caution">
    <text evidence="1">The sequence shown here is derived from an EMBL/GenBank/DDBJ whole genome shotgun (WGS) entry which is preliminary data.</text>
</comment>
<evidence type="ECO:0000313" key="2">
    <source>
        <dbReference type="Proteomes" id="UP000078336"/>
    </source>
</evidence>
<proteinExistence type="predicted"/>
<dbReference type="OrthoDB" id="1757012at2"/>
<dbReference type="EMBL" id="LUCQ01000080">
    <property type="protein sequence ID" value="OAO79813.1"/>
    <property type="molecule type" value="Genomic_DNA"/>
</dbReference>
<dbReference type="AlphaFoldDB" id="A0A178TEK0"/>
<gene>
    <name evidence="1" type="ORF">TAF16_1324</name>
</gene>
<dbReference type="RefSeq" id="WP_064214161.1">
    <property type="nucleotide sequence ID" value="NZ_LUCQ01000080.1"/>
</dbReference>
<reference evidence="1 2" key="1">
    <citation type="submission" date="2016-03" db="EMBL/GenBank/DDBJ databases">
        <title>Spore heat resistance.</title>
        <authorList>
            <person name="Boekhorst J."/>
            <person name="Berendsen E.M."/>
            <person name="Wells-Bennik M.H."/>
            <person name="Kuipers O.P."/>
        </authorList>
    </citation>
    <scope>NUCLEOTIDE SEQUENCE [LARGE SCALE GENOMIC DNA]</scope>
    <source>
        <strain evidence="1 2">AF16</strain>
    </source>
</reference>
<evidence type="ECO:0008006" key="3">
    <source>
        <dbReference type="Google" id="ProtNLM"/>
    </source>
</evidence>
<name>A0A178TEK0_9BACL</name>
<accession>A0A178TEK0</accession>
<dbReference type="PATRIC" id="fig|33934.7.peg.679"/>